<evidence type="ECO:0000313" key="2">
    <source>
        <dbReference type="Proteomes" id="UP000008068"/>
    </source>
</evidence>
<protein>
    <submittedName>
        <fullName evidence="1">Uncharacterized protein</fullName>
    </submittedName>
</protein>
<dbReference type="AlphaFoldDB" id="G0N1J6"/>
<accession>G0N1J6</accession>
<evidence type="ECO:0000313" key="1">
    <source>
        <dbReference type="EMBL" id="EGT50075.1"/>
    </source>
</evidence>
<gene>
    <name evidence="1" type="ORF">CAEBREN_20982</name>
</gene>
<proteinExistence type="predicted"/>
<organism evidence="2">
    <name type="scientific">Caenorhabditis brenneri</name>
    <name type="common">Nematode worm</name>
    <dbReference type="NCBI Taxonomy" id="135651"/>
    <lineage>
        <taxon>Eukaryota</taxon>
        <taxon>Metazoa</taxon>
        <taxon>Ecdysozoa</taxon>
        <taxon>Nematoda</taxon>
        <taxon>Chromadorea</taxon>
        <taxon>Rhabditida</taxon>
        <taxon>Rhabditina</taxon>
        <taxon>Rhabditomorpha</taxon>
        <taxon>Rhabditoidea</taxon>
        <taxon>Rhabditidae</taxon>
        <taxon>Peloderinae</taxon>
        <taxon>Caenorhabditis</taxon>
    </lineage>
</organism>
<reference evidence="2" key="1">
    <citation type="submission" date="2011-07" db="EMBL/GenBank/DDBJ databases">
        <authorList>
            <consortium name="Caenorhabditis brenneri Sequencing and Analysis Consortium"/>
            <person name="Wilson R.K."/>
        </authorList>
    </citation>
    <scope>NUCLEOTIDE SEQUENCE [LARGE SCALE GENOMIC DNA]</scope>
    <source>
        <strain evidence="2">PB2801</strain>
    </source>
</reference>
<sequence length="128" mass="14586">MVLVVLPLNTILNALRIGGERVDWRRMGLEALNRALHDLGVFALRHIGGRWERAGHLQVSQDNARTRRFGPRRAQITVEEYSLRRDGLRPLAPQDRLVYLEGYEGEVFPVEVVEDPSNTLLPHGPPFN</sequence>
<dbReference type="Proteomes" id="UP000008068">
    <property type="component" value="Unassembled WGS sequence"/>
</dbReference>
<dbReference type="InParanoid" id="G0N1J6"/>
<keyword evidence="2" id="KW-1185">Reference proteome</keyword>
<dbReference type="EMBL" id="GL379827">
    <property type="protein sequence ID" value="EGT50075.1"/>
    <property type="molecule type" value="Genomic_DNA"/>
</dbReference>
<dbReference type="HOGENOM" id="CLU_1961523_0_0_1"/>
<name>G0N1J6_CAEBE</name>